<feature type="domain" description="Metallo-beta-lactamase" evidence="7">
    <location>
        <begin position="51"/>
        <end position="266"/>
    </location>
</feature>
<dbReference type="UniPathway" id="UPA00539"/>
<evidence type="ECO:0000256" key="1">
    <source>
        <dbReference type="ARBA" id="ARBA00004886"/>
    </source>
</evidence>
<evidence type="ECO:0000256" key="6">
    <source>
        <dbReference type="HAMAP-Rule" id="MF_00653"/>
    </source>
</evidence>
<dbReference type="OrthoDB" id="9778305at2"/>
<comment type="caution">
    <text evidence="8">The sequence shown here is derived from an EMBL/GenBank/DDBJ whole genome shotgun (WGS) entry which is preliminary data.</text>
</comment>
<keyword evidence="5 6" id="KW-0884">PQQ biosynthesis</keyword>
<dbReference type="InterPro" id="IPR036866">
    <property type="entry name" value="RibonucZ/Hydroxyglut_hydro"/>
</dbReference>
<dbReference type="NCBIfam" id="TIGR02108">
    <property type="entry name" value="PQQ_syn_pqqB"/>
    <property type="match status" value="1"/>
</dbReference>
<dbReference type="PANTHER" id="PTHR42663:SF7">
    <property type="entry name" value="COENZYME PQQ SYNTHESIS PROTEIN B"/>
    <property type="match status" value="1"/>
</dbReference>
<comment type="function">
    <text evidence="6">May be involved in the transport of PQQ or its precursor to the periplasm.</text>
</comment>
<gene>
    <name evidence="6 8" type="primary">pqqB</name>
    <name evidence="8" type="ORF">FBQ73_17215</name>
</gene>
<dbReference type="SUPFAM" id="SSF56281">
    <property type="entry name" value="Metallo-hydrolase/oxidoreductase"/>
    <property type="match status" value="1"/>
</dbReference>
<evidence type="ECO:0000313" key="8">
    <source>
        <dbReference type="EMBL" id="TLX41850.1"/>
    </source>
</evidence>
<dbReference type="CDD" id="cd16274">
    <property type="entry name" value="PQQB-like_MBL-fold"/>
    <property type="match status" value="1"/>
</dbReference>
<accession>A0A6C1KCE2</accession>
<dbReference type="PANTHER" id="PTHR42663">
    <property type="entry name" value="HYDROLASE C777.06C-RELATED-RELATED"/>
    <property type="match status" value="1"/>
</dbReference>
<dbReference type="RefSeq" id="WP_138400715.1">
    <property type="nucleotide sequence ID" value="NZ_JBAFVI010000005.1"/>
</dbReference>
<keyword evidence="4 6" id="KW-0813">Transport</keyword>
<dbReference type="GO" id="GO:0018189">
    <property type="term" value="P:pyrroloquinoline quinone biosynthetic process"/>
    <property type="evidence" value="ECO:0007669"/>
    <property type="project" value="UniProtKB-UniRule"/>
</dbReference>
<evidence type="ECO:0000256" key="2">
    <source>
        <dbReference type="ARBA" id="ARBA00008481"/>
    </source>
</evidence>
<dbReference type="HAMAP" id="MF_00653">
    <property type="entry name" value="PQQ_syn_PqqB"/>
    <property type="match status" value="1"/>
</dbReference>
<dbReference type="AlphaFoldDB" id="A0A6C1KCE2"/>
<dbReference type="Proteomes" id="UP000305131">
    <property type="component" value="Unassembled WGS sequence"/>
</dbReference>
<reference evidence="8 9" key="1">
    <citation type="submission" date="2019-05" db="EMBL/GenBank/DDBJ databases">
        <authorList>
            <person name="Zhou X."/>
        </authorList>
    </citation>
    <scope>NUCLEOTIDE SEQUENCE [LARGE SCALE GENOMIC DNA]</scope>
    <source>
        <strain evidence="8 9">DSM 432</strain>
    </source>
</reference>
<dbReference type="GeneID" id="95775195"/>
<evidence type="ECO:0000256" key="4">
    <source>
        <dbReference type="ARBA" id="ARBA00022448"/>
    </source>
</evidence>
<organism evidence="8 9">
    <name type="scientific">Xanthobacter autotrophicus</name>
    <dbReference type="NCBI Taxonomy" id="280"/>
    <lineage>
        <taxon>Bacteria</taxon>
        <taxon>Pseudomonadati</taxon>
        <taxon>Pseudomonadota</taxon>
        <taxon>Alphaproteobacteria</taxon>
        <taxon>Hyphomicrobiales</taxon>
        <taxon>Xanthobacteraceae</taxon>
        <taxon>Xanthobacter</taxon>
    </lineage>
</organism>
<evidence type="ECO:0000256" key="3">
    <source>
        <dbReference type="ARBA" id="ARBA00015084"/>
    </source>
</evidence>
<protein>
    <recommendedName>
        <fullName evidence="3 6">Coenzyme PQQ synthesis protein B</fullName>
    </recommendedName>
    <alternativeName>
        <fullName evidence="6">Pyrroloquinoline quinone biosynthesis protein B</fullName>
    </alternativeName>
</protein>
<comment type="pathway">
    <text evidence="1 6">Cofactor biosynthesis; pyrroloquinoline quinone biosynthesis.</text>
</comment>
<comment type="similarity">
    <text evidence="2 6">Belongs to the PqqB family.</text>
</comment>
<sequence>MQVIVLGSAAGGGVPQWNCRCPVCRLAWSGDPRVTPRTQSSIAVSADGSDWVLLNASPDLRAQISATPALKPRTGERDSPIRAVVLTNGDVDHIAGLLSLRESQPFALFGTAETLGLLKENQVFDVVAQAFVSRTPAMFGEAFSPVPGLSMEFFTVPGKVPLWREDASLVIGEETGSTVGVTITSADKRLVYIPGCAAVTPAVRERIVGADLLFFDGTLYRDDEMIEAGVGTKTGARMGHLSMSGADGTVALLKDVPVARRVFIHINNTNPALVDGSQERHAVEQAGWTVARDGMEFSL</sequence>
<evidence type="ECO:0000313" key="9">
    <source>
        <dbReference type="Proteomes" id="UP000305131"/>
    </source>
</evidence>
<dbReference type="Pfam" id="PF12706">
    <property type="entry name" value="Lactamase_B_2"/>
    <property type="match status" value="1"/>
</dbReference>
<name>A0A6C1KCE2_XANAU</name>
<dbReference type="InterPro" id="IPR001279">
    <property type="entry name" value="Metallo-B-lactamas"/>
</dbReference>
<dbReference type="Gene3D" id="3.60.15.10">
    <property type="entry name" value="Ribonuclease Z/Hydroxyacylglutathione hydrolase-like"/>
    <property type="match status" value="1"/>
</dbReference>
<proteinExistence type="inferred from homology"/>
<dbReference type="EMBL" id="VAUP01000035">
    <property type="protein sequence ID" value="TLX41850.1"/>
    <property type="molecule type" value="Genomic_DNA"/>
</dbReference>
<dbReference type="InterPro" id="IPR011842">
    <property type="entry name" value="PQQ_synth_PqqB"/>
</dbReference>
<evidence type="ECO:0000256" key="5">
    <source>
        <dbReference type="ARBA" id="ARBA00022905"/>
    </source>
</evidence>
<evidence type="ECO:0000259" key="7">
    <source>
        <dbReference type="Pfam" id="PF12706"/>
    </source>
</evidence>